<dbReference type="GO" id="GO:0009294">
    <property type="term" value="P:DNA-mediated transformation"/>
    <property type="evidence" value="ECO:0007669"/>
    <property type="project" value="InterPro"/>
</dbReference>
<dbReference type="AlphaFoldDB" id="A0A2W7G6B9"/>
<feature type="domain" description="Smf/DprA SLOG" evidence="1">
    <location>
        <begin position="48"/>
        <end position="95"/>
    </location>
</feature>
<protein>
    <submittedName>
        <fullName evidence="2">DNA processing protein</fullName>
    </submittedName>
</protein>
<proteinExistence type="predicted"/>
<keyword evidence="3" id="KW-1185">Reference proteome</keyword>
<dbReference type="InterPro" id="IPR057666">
    <property type="entry name" value="DrpA_SLOG"/>
</dbReference>
<dbReference type="RefSeq" id="WP_277870046.1">
    <property type="nucleotide sequence ID" value="NZ_QKUB01000003.1"/>
</dbReference>
<sequence length="113" mass="13530">MNEILLYFSLKYKGEWQKIYQAILKKEVIEENDFRERLNNFKNDKIEYITILDDLYPKQLMHSAQPPFVLYYKGDLSILSKSNKCIYLTGAYETQAITNYVNKLESKKKMSHF</sequence>
<gene>
    <name evidence="2" type="ORF">BCF89_10375</name>
</gene>
<dbReference type="Pfam" id="PF02481">
    <property type="entry name" value="DNA_processg_A"/>
    <property type="match status" value="1"/>
</dbReference>
<accession>A0A2W7G6B9</accession>
<dbReference type="EMBL" id="QKUB01000003">
    <property type="protein sequence ID" value="PZW00615.1"/>
    <property type="molecule type" value="Genomic_DNA"/>
</dbReference>
<dbReference type="Gene3D" id="3.40.50.450">
    <property type="match status" value="1"/>
</dbReference>
<comment type="caution">
    <text evidence="2">The sequence shown here is derived from an EMBL/GenBank/DDBJ whole genome shotgun (WGS) entry which is preliminary data.</text>
</comment>
<evidence type="ECO:0000313" key="3">
    <source>
        <dbReference type="Proteomes" id="UP000249646"/>
    </source>
</evidence>
<reference evidence="2 3" key="1">
    <citation type="submission" date="2018-06" db="EMBL/GenBank/DDBJ databases">
        <title>Genomic Encyclopedia of Archaeal and Bacterial Type Strains, Phase II (KMG-II): from individual species to whole genera.</title>
        <authorList>
            <person name="Goeker M."/>
        </authorList>
    </citation>
    <scope>NUCLEOTIDE SEQUENCE [LARGE SCALE GENOMIC DNA]</scope>
    <source>
        <strain evidence="2 3">ATCC 51348</strain>
    </source>
</reference>
<evidence type="ECO:0000259" key="1">
    <source>
        <dbReference type="Pfam" id="PF02481"/>
    </source>
</evidence>
<name>A0A2W7G6B9_9BACT</name>
<organism evidence="2 3">
    <name type="scientific">Metamycoplasma auris</name>
    <dbReference type="NCBI Taxonomy" id="51363"/>
    <lineage>
        <taxon>Bacteria</taxon>
        <taxon>Bacillati</taxon>
        <taxon>Mycoplasmatota</taxon>
        <taxon>Mycoplasmoidales</taxon>
        <taxon>Metamycoplasmataceae</taxon>
        <taxon>Metamycoplasma</taxon>
    </lineage>
</organism>
<evidence type="ECO:0000313" key="2">
    <source>
        <dbReference type="EMBL" id="PZW00615.1"/>
    </source>
</evidence>
<dbReference type="Proteomes" id="UP000249646">
    <property type="component" value="Unassembled WGS sequence"/>
</dbReference>